<dbReference type="EMBL" id="JAYWIO010000003">
    <property type="protein sequence ID" value="KAK7273050.1"/>
    <property type="molecule type" value="Genomic_DNA"/>
</dbReference>
<protein>
    <recommendedName>
        <fullName evidence="6">BHLH domain-containing protein</fullName>
    </recommendedName>
</protein>
<evidence type="ECO:0000256" key="4">
    <source>
        <dbReference type="ARBA" id="ARBA00023163"/>
    </source>
</evidence>
<reference evidence="7 8" key="1">
    <citation type="submission" date="2024-01" db="EMBL/GenBank/DDBJ databases">
        <title>The genomes of 5 underutilized Papilionoideae crops provide insights into root nodulation and disease resistanc.</title>
        <authorList>
            <person name="Yuan L."/>
        </authorList>
    </citation>
    <scope>NUCLEOTIDE SEQUENCE [LARGE SCALE GENOMIC DNA]</scope>
    <source>
        <strain evidence="7">ZHUSHIDOU_FW_LH</strain>
        <tissue evidence="7">Leaf</tissue>
    </source>
</reference>
<dbReference type="InterPro" id="IPR036638">
    <property type="entry name" value="HLH_DNA-bd_sf"/>
</dbReference>
<dbReference type="GO" id="GO:0000981">
    <property type="term" value="F:DNA-binding transcription factor activity, RNA polymerase II-specific"/>
    <property type="evidence" value="ECO:0007669"/>
    <property type="project" value="TreeGrafter"/>
</dbReference>
<keyword evidence="4" id="KW-0804">Transcription</keyword>
<dbReference type="CDD" id="cd11393">
    <property type="entry name" value="bHLH_AtbHLH_like"/>
    <property type="match status" value="1"/>
</dbReference>
<dbReference type="AlphaFoldDB" id="A0AAN9FCT0"/>
<dbReference type="InterPro" id="IPR045239">
    <property type="entry name" value="bHLH95_bHLH"/>
</dbReference>
<dbReference type="InterPro" id="IPR045843">
    <property type="entry name" value="IND-like"/>
</dbReference>
<sequence>MSLWKKMKSNSESTVTLLEPKWKQTAEASEIMPGHKLDVPTRGNQKLGDKVTTLQKLVSPFGKTDTASVLHEASLYIKLLHEQIQKQTLFQMLSFSCTTVNAPYNQVNLRRRGLCLVPMSITQLVTMEEQNNYASTSRKIILPTNF</sequence>
<proteinExistence type="predicted"/>
<dbReference type="SUPFAM" id="SSF47459">
    <property type="entry name" value="HLH, helix-loop-helix DNA-binding domain"/>
    <property type="match status" value="1"/>
</dbReference>
<gene>
    <name evidence="7" type="ORF">RIF29_14096</name>
</gene>
<evidence type="ECO:0000256" key="3">
    <source>
        <dbReference type="ARBA" id="ARBA00023125"/>
    </source>
</evidence>
<dbReference type="PANTHER" id="PTHR16223">
    <property type="entry name" value="TRANSCRIPTION FACTOR BHLH83-RELATED"/>
    <property type="match status" value="1"/>
</dbReference>
<organism evidence="7 8">
    <name type="scientific">Crotalaria pallida</name>
    <name type="common">Smooth rattlebox</name>
    <name type="synonym">Crotalaria striata</name>
    <dbReference type="NCBI Taxonomy" id="3830"/>
    <lineage>
        <taxon>Eukaryota</taxon>
        <taxon>Viridiplantae</taxon>
        <taxon>Streptophyta</taxon>
        <taxon>Embryophyta</taxon>
        <taxon>Tracheophyta</taxon>
        <taxon>Spermatophyta</taxon>
        <taxon>Magnoliopsida</taxon>
        <taxon>eudicotyledons</taxon>
        <taxon>Gunneridae</taxon>
        <taxon>Pentapetalae</taxon>
        <taxon>rosids</taxon>
        <taxon>fabids</taxon>
        <taxon>Fabales</taxon>
        <taxon>Fabaceae</taxon>
        <taxon>Papilionoideae</taxon>
        <taxon>50 kb inversion clade</taxon>
        <taxon>genistoids sensu lato</taxon>
        <taxon>core genistoids</taxon>
        <taxon>Crotalarieae</taxon>
        <taxon>Crotalaria</taxon>
    </lineage>
</organism>
<keyword evidence="3" id="KW-0238">DNA-binding</keyword>
<evidence type="ECO:0000256" key="1">
    <source>
        <dbReference type="ARBA" id="ARBA00004123"/>
    </source>
</evidence>
<dbReference type="Proteomes" id="UP001372338">
    <property type="component" value="Unassembled WGS sequence"/>
</dbReference>
<evidence type="ECO:0000313" key="7">
    <source>
        <dbReference type="EMBL" id="KAK7273050.1"/>
    </source>
</evidence>
<keyword evidence="2" id="KW-0805">Transcription regulation</keyword>
<keyword evidence="8" id="KW-1185">Reference proteome</keyword>
<keyword evidence="5" id="KW-0539">Nucleus</keyword>
<dbReference type="GO" id="GO:0000978">
    <property type="term" value="F:RNA polymerase II cis-regulatory region sequence-specific DNA binding"/>
    <property type="evidence" value="ECO:0007669"/>
    <property type="project" value="TreeGrafter"/>
</dbReference>
<dbReference type="GO" id="GO:0046983">
    <property type="term" value="F:protein dimerization activity"/>
    <property type="evidence" value="ECO:0007669"/>
    <property type="project" value="InterPro"/>
</dbReference>
<name>A0AAN9FCT0_CROPI</name>
<feature type="domain" description="BHLH" evidence="6">
    <location>
        <begin position="31"/>
        <end position="80"/>
    </location>
</feature>
<dbReference type="PANTHER" id="PTHR16223:SF138">
    <property type="entry name" value="TRANSCRIPTION FACTOR BHLH103-LIKE"/>
    <property type="match status" value="1"/>
</dbReference>
<dbReference type="InterPro" id="IPR011598">
    <property type="entry name" value="bHLH_dom"/>
</dbReference>
<evidence type="ECO:0000256" key="2">
    <source>
        <dbReference type="ARBA" id="ARBA00023015"/>
    </source>
</evidence>
<evidence type="ECO:0000259" key="6">
    <source>
        <dbReference type="PROSITE" id="PS50888"/>
    </source>
</evidence>
<accession>A0AAN9FCT0</accession>
<comment type="subcellular location">
    <subcellularLocation>
        <location evidence="1">Nucleus</location>
    </subcellularLocation>
</comment>
<evidence type="ECO:0000256" key="5">
    <source>
        <dbReference type="ARBA" id="ARBA00023242"/>
    </source>
</evidence>
<evidence type="ECO:0000313" key="8">
    <source>
        <dbReference type="Proteomes" id="UP001372338"/>
    </source>
</evidence>
<comment type="caution">
    <text evidence="7">The sequence shown here is derived from an EMBL/GenBank/DDBJ whole genome shotgun (WGS) entry which is preliminary data.</text>
</comment>
<dbReference type="PROSITE" id="PS50888">
    <property type="entry name" value="BHLH"/>
    <property type="match status" value="1"/>
</dbReference>
<dbReference type="GO" id="GO:0005634">
    <property type="term" value="C:nucleus"/>
    <property type="evidence" value="ECO:0007669"/>
    <property type="project" value="UniProtKB-SubCell"/>
</dbReference>